<feature type="non-terminal residue" evidence="1">
    <location>
        <position position="43"/>
    </location>
</feature>
<accession>A0ACA9SS00</accession>
<dbReference type="Proteomes" id="UP000789920">
    <property type="component" value="Unassembled WGS sequence"/>
</dbReference>
<evidence type="ECO:0000313" key="1">
    <source>
        <dbReference type="EMBL" id="CAG8846243.1"/>
    </source>
</evidence>
<proteinExistence type="predicted"/>
<name>A0ACA9SS00_9GLOM</name>
<keyword evidence="2" id="KW-1185">Reference proteome</keyword>
<organism evidence="1 2">
    <name type="scientific">Racocetra persica</name>
    <dbReference type="NCBI Taxonomy" id="160502"/>
    <lineage>
        <taxon>Eukaryota</taxon>
        <taxon>Fungi</taxon>
        <taxon>Fungi incertae sedis</taxon>
        <taxon>Mucoromycota</taxon>
        <taxon>Glomeromycotina</taxon>
        <taxon>Glomeromycetes</taxon>
        <taxon>Diversisporales</taxon>
        <taxon>Gigasporaceae</taxon>
        <taxon>Racocetra</taxon>
    </lineage>
</organism>
<feature type="non-terminal residue" evidence="1">
    <location>
        <position position="1"/>
    </location>
</feature>
<gene>
    <name evidence="1" type="ORF">RPERSI_LOCUS34041</name>
</gene>
<protein>
    <submittedName>
        <fullName evidence="1">19736_t:CDS:1</fullName>
    </submittedName>
</protein>
<comment type="caution">
    <text evidence="1">The sequence shown here is derived from an EMBL/GenBank/DDBJ whole genome shotgun (WGS) entry which is preliminary data.</text>
</comment>
<reference evidence="1" key="1">
    <citation type="submission" date="2021-06" db="EMBL/GenBank/DDBJ databases">
        <authorList>
            <person name="Kallberg Y."/>
            <person name="Tangrot J."/>
            <person name="Rosling A."/>
        </authorList>
    </citation>
    <scope>NUCLEOTIDE SEQUENCE</scope>
    <source>
        <strain evidence="1">MA461A</strain>
    </source>
</reference>
<evidence type="ECO:0000313" key="2">
    <source>
        <dbReference type="Proteomes" id="UP000789920"/>
    </source>
</evidence>
<sequence length="43" mass="4889">DNDTDSMGDNVDELPVEQDKMSLEILFKHVFYSNTKIFSPTPA</sequence>
<dbReference type="EMBL" id="CAJVQC010150290">
    <property type="protein sequence ID" value="CAG8846243.1"/>
    <property type="molecule type" value="Genomic_DNA"/>
</dbReference>